<organism evidence="1 2">
    <name type="scientific">Batillaria attramentaria</name>
    <dbReference type="NCBI Taxonomy" id="370345"/>
    <lineage>
        <taxon>Eukaryota</taxon>
        <taxon>Metazoa</taxon>
        <taxon>Spiralia</taxon>
        <taxon>Lophotrochozoa</taxon>
        <taxon>Mollusca</taxon>
        <taxon>Gastropoda</taxon>
        <taxon>Caenogastropoda</taxon>
        <taxon>Sorbeoconcha</taxon>
        <taxon>Cerithioidea</taxon>
        <taxon>Batillariidae</taxon>
        <taxon>Batillaria</taxon>
    </lineage>
</organism>
<sequence length="82" mass="9065">MAGTTASGGQGLAGAIRRIRRERRDGVISPSRCSSVDRGRVISPRHVRVVPTTLNRFSLDPFIQIGARDFLGKQIRSWFKAT</sequence>
<gene>
    <name evidence="1" type="ORF">BaRGS_00010089</name>
</gene>
<keyword evidence="2" id="KW-1185">Reference proteome</keyword>
<evidence type="ECO:0000313" key="2">
    <source>
        <dbReference type="Proteomes" id="UP001519460"/>
    </source>
</evidence>
<comment type="caution">
    <text evidence="1">The sequence shown here is derived from an EMBL/GenBank/DDBJ whole genome shotgun (WGS) entry which is preliminary data.</text>
</comment>
<evidence type="ECO:0000313" key="1">
    <source>
        <dbReference type="EMBL" id="KAK7498712.1"/>
    </source>
</evidence>
<name>A0ABD0LH81_9CAEN</name>
<dbReference type="Proteomes" id="UP001519460">
    <property type="component" value="Unassembled WGS sequence"/>
</dbReference>
<dbReference type="AlphaFoldDB" id="A0ABD0LH81"/>
<dbReference type="EMBL" id="JACVVK020000049">
    <property type="protein sequence ID" value="KAK7498712.1"/>
    <property type="molecule type" value="Genomic_DNA"/>
</dbReference>
<protein>
    <submittedName>
        <fullName evidence="1">Uncharacterized protein</fullName>
    </submittedName>
</protein>
<reference evidence="1 2" key="1">
    <citation type="journal article" date="2023" name="Sci. Data">
        <title>Genome assembly of the Korean intertidal mud-creeper Batillaria attramentaria.</title>
        <authorList>
            <person name="Patra A.K."/>
            <person name="Ho P.T."/>
            <person name="Jun S."/>
            <person name="Lee S.J."/>
            <person name="Kim Y."/>
            <person name="Won Y.J."/>
        </authorList>
    </citation>
    <scope>NUCLEOTIDE SEQUENCE [LARGE SCALE GENOMIC DNA]</scope>
    <source>
        <strain evidence="1">Wonlab-2016</strain>
    </source>
</reference>
<accession>A0ABD0LH81</accession>
<proteinExistence type="predicted"/>